<evidence type="ECO:0000313" key="1">
    <source>
        <dbReference type="EMBL" id="RIT36778.1"/>
    </source>
</evidence>
<reference evidence="1 2" key="1">
    <citation type="submission" date="2018-08" db="EMBL/GenBank/DDBJ databases">
        <title>Linezolid Resistance in Mycobacterium abscessus: MIC Distribution and Comprehensive Investigation of Resistance Mechanisms.</title>
        <authorList>
            <person name="Ye M."/>
            <person name="Xu L."/>
            <person name="Zou Y."/>
            <person name="Li B."/>
            <person name="Guo Q."/>
            <person name="Zhang Y."/>
            <person name="Zhan M."/>
            <person name="Xu B."/>
            <person name="Yu F."/>
            <person name="Zhang Z."/>
            <person name="Chu H."/>
        </authorList>
    </citation>
    <scope>NUCLEOTIDE SEQUENCE [LARGE SCALE GENOMIC DNA]</scope>
    <source>
        <strain evidence="1 2">G143</strain>
    </source>
</reference>
<organism evidence="1 2">
    <name type="scientific">Mycobacteroides abscessus</name>
    <dbReference type="NCBI Taxonomy" id="36809"/>
    <lineage>
        <taxon>Bacteria</taxon>
        <taxon>Bacillati</taxon>
        <taxon>Actinomycetota</taxon>
        <taxon>Actinomycetes</taxon>
        <taxon>Mycobacteriales</taxon>
        <taxon>Mycobacteriaceae</taxon>
        <taxon>Mycobacteroides</taxon>
    </lineage>
</organism>
<gene>
    <name evidence="1" type="ORF">D2E76_16105</name>
</gene>
<dbReference type="RefSeq" id="WP_119596434.1">
    <property type="nucleotide sequence ID" value="NZ_QXBN01000012.1"/>
</dbReference>
<comment type="caution">
    <text evidence="1">The sequence shown here is derived from an EMBL/GenBank/DDBJ whole genome shotgun (WGS) entry which is preliminary data.</text>
</comment>
<sequence length="219" mass="24414">MTTDQVKAVRATITQARMSTYDAATPPGQARIRRALKLYVWNAELASAFLIPLHLCEVAVRNAVADALAAQYGPRWPWINALQTSLPSPSFGYNPRADLAAARRNTTSTGKVIPEVKFAFWQRMLTSRYDNAIWNHQLINVLPAADASLGVPALRMQVFNDLDRIRVLRNRIAHHEPIIARNLAADLQAIKDLVNLRCGDLTQLLAAAERVTWALSQRP</sequence>
<dbReference type="AlphaFoldDB" id="A0ABD7HM67"/>
<dbReference type="EMBL" id="QXBN01000012">
    <property type="protein sequence ID" value="RIT36778.1"/>
    <property type="molecule type" value="Genomic_DNA"/>
</dbReference>
<protein>
    <recommendedName>
        <fullName evidence="3">Abi-like protein</fullName>
    </recommendedName>
</protein>
<proteinExistence type="predicted"/>
<evidence type="ECO:0008006" key="3">
    <source>
        <dbReference type="Google" id="ProtNLM"/>
    </source>
</evidence>
<accession>A0ABD7HM67</accession>
<name>A0ABD7HM67_9MYCO</name>
<evidence type="ECO:0000313" key="2">
    <source>
        <dbReference type="Proteomes" id="UP000284557"/>
    </source>
</evidence>
<dbReference type="Proteomes" id="UP000284557">
    <property type="component" value="Unassembled WGS sequence"/>
</dbReference>